<accession>A0A1H3G8H0</accession>
<feature type="transmembrane region" description="Helical" evidence="7">
    <location>
        <begin position="169"/>
        <end position="191"/>
    </location>
</feature>
<evidence type="ECO:0000256" key="1">
    <source>
        <dbReference type="ARBA" id="ARBA00004429"/>
    </source>
</evidence>
<feature type="transmembrane region" description="Helical" evidence="7">
    <location>
        <begin position="53"/>
        <end position="72"/>
    </location>
</feature>
<reference evidence="10" key="1">
    <citation type="submission" date="2016-10" db="EMBL/GenBank/DDBJ databases">
        <authorList>
            <person name="Varghese N."/>
            <person name="Submissions S."/>
        </authorList>
    </citation>
    <scope>NUCLEOTIDE SEQUENCE [LARGE SCALE GENOMIC DNA]</scope>
    <source>
        <strain evidence="10">SP</strain>
    </source>
</reference>
<comment type="subcellular location">
    <subcellularLocation>
        <location evidence="1">Cell inner membrane</location>
        <topology evidence="1">Multi-pass membrane protein</topology>
    </subcellularLocation>
</comment>
<feature type="transmembrane region" description="Helical" evidence="7">
    <location>
        <begin position="133"/>
        <end position="157"/>
    </location>
</feature>
<keyword evidence="6 7" id="KW-0472">Membrane</keyword>
<dbReference type="PANTHER" id="PTHR33362:SF4">
    <property type="entry name" value="2,3-DIKETO-L-GULONATE TRAP TRANSPORTER LARGE PERMEASE PROTEIN YIAN"/>
    <property type="match status" value="1"/>
</dbReference>
<evidence type="ECO:0000256" key="4">
    <source>
        <dbReference type="ARBA" id="ARBA00022692"/>
    </source>
</evidence>
<feature type="transmembrane region" description="Helical" evidence="7">
    <location>
        <begin position="360"/>
        <end position="386"/>
    </location>
</feature>
<evidence type="ECO:0000256" key="7">
    <source>
        <dbReference type="SAM" id="Phobius"/>
    </source>
</evidence>
<feature type="transmembrane region" description="Helical" evidence="7">
    <location>
        <begin position="219"/>
        <end position="236"/>
    </location>
</feature>
<evidence type="ECO:0000256" key="3">
    <source>
        <dbReference type="ARBA" id="ARBA00022519"/>
    </source>
</evidence>
<dbReference type="AlphaFoldDB" id="A0A1H3G8H0"/>
<feature type="transmembrane region" description="Helical" evidence="7">
    <location>
        <begin position="315"/>
        <end position="331"/>
    </location>
</feature>
<feature type="domain" description="TRAP C4-dicarboxylate transport system permease DctM subunit" evidence="8">
    <location>
        <begin position="6"/>
        <end position="418"/>
    </location>
</feature>
<dbReference type="GO" id="GO:0022857">
    <property type="term" value="F:transmembrane transporter activity"/>
    <property type="evidence" value="ECO:0007669"/>
    <property type="project" value="TreeGrafter"/>
</dbReference>
<protein>
    <submittedName>
        <fullName evidence="9">TRAP transporter, DctM subunit</fullName>
    </submittedName>
</protein>
<dbReference type="Pfam" id="PF06808">
    <property type="entry name" value="DctM"/>
    <property type="match status" value="1"/>
</dbReference>
<dbReference type="PANTHER" id="PTHR33362">
    <property type="entry name" value="SIALIC ACID TRAP TRANSPORTER PERMEASE PROTEIN SIAT-RELATED"/>
    <property type="match status" value="1"/>
</dbReference>
<dbReference type="InterPro" id="IPR004681">
    <property type="entry name" value="TRAP_DctM"/>
</dbReference>
<evidence type="ECO:0000259" key="8">
    <source>
        <dbReference type="Pfam" id="PF06808"/>
    </source>
</evidence>
<dbReference type="InterPro" id="IPR010656">
    <property type="entry name" value="DctM"/>
</dbReference>
<dbReference type="STRING" id="1503961.SAMN05421736_10196"/>
<organism evidence="9 10">
    <name type="scientific">Evansella caseinilytica</name>
    <dbReference type="NCBI Taxonomy" id="1503961"/>
    <lineage>
        <taxon>Bacteria</taxon>
        <taxon>Bacillati</taxon>
        <taxon>Bacillota</taxon>
        <taxon>Bacilli</taxon>
        <taxon>Bacillales</taxon>
        <taxon>Bacillaceae</taxon>
        <taxon>Evansella</taxon>
    </lineage>
</organism>
<dbReference type="NCBIfam" id="TIGR00786">
    <property type="entry name" value="dctM"/>
    <property type="match status" value="1"/>
</dbReference>
<keyword evidence="2" id="KW-1003">Cell membrane</keyword>
<keyword evidence="4 7" id="KW-0812">Transmembrane</keyword>
<feature type="transmembrane region" description="Helical" evidence="7">
    <location>
        <begin position="398"/>
        <end position="422"/>
    </location>
</feature>
<evidence type="ECO:0000256" key="6">
    <source>
        <dbReference type="ARBA" id="ARBA00023136"/>
    </source>
</evidence>
<evidence type="ECO:0000256" key="2">
    <source>
        <dbReference type="ARBA" id="ARBA00022475"/>
    </source>
</evidence>
<evidence type="ECO:0000256" key="5">
    <source>
        <dbReference type="ARBA" id="ARBA00022989"/>
    </source>
</evidence>
<feature type="transmembrane region" description="Helical" evidence="7">
    <location>
        <begin position="6"/>
        <end position="33"/>
    </location>
</feature>
<keyword evidence="10" id="KW-1185">Reference proteome</keyword>
<name>A0A1H3G8H0_9BACI</name>
<feature type="transmembrane region" description="Helical" evidence="7">
    <location>
        <begin position="92"/>
        <end position="112"/>
    </location>
</feature>
<dbReference type="EMBL" id="FNPI01000001">
    <property type="protein sequence ID" value="SDX99337.1"/>
    <property type="molecule type" value="Genomic_DNA"/>
</dbReference>
<sequence>MVLLMIVVFFILLFANIPVAFAIGISSAVYFMVSPELPNILAMQRLATGTQSFPLLAVPFFVLVGHILNTSGITARLIKFSNLLTGHLVGGLAHVSIVLSTFMGGISGSATADAAMQSRILTTDMVKRGYSRGFSIGVIGISSLITSTIPPSIGLILYGFISGVSISKLFIAGIIPGVLMCLTLMITVYFVSKKRGYDQDISLQKPSFQEIVKSFKESIWALLFPVILLVGIRFGIFSATEGGAVAVVYALIVGKFIYKELSWSNLKTALNNAISDTGMIMLIIAAASMFGYVIAYENLPRSASEFITGITDHPTLLLLIILIFVFMAGLFMEATANTLLLTPIFLPIITQAGIDPVHFGLIMIVLITLGGMTPPLGVTMFAVCSITKTSVLEFTKGAAPFLIAVLILIIMLALFPQIVLFLPDLLMMN</sequence>
<evidence type="ECO:0000313" key="9">
    <source>
        <dbReference type="EMBL" id="SDX99337.1"/>
    </source>
</evidence>
<feature type="transmembrane region" description="Helical" evidence="7">
    <location>
        <begin position="278"/>
        <end position="295"/>
    </location>
</feature>
<keyword evidence="5 7" id="KW-1133">Transmembrane helix</keyword>
<dbReference type="PIRSF" id="PIRSF006066">
    <property type="entry name" value="HI0050"/>
    <property type="match status" value="1"/>
</dbReference>
<proteinExistence type="predicted"/>
<dbReference type="Proteomes" id="UP000198935">
    <property type="component" value="Unassembled WGS sequence"/>
</dbReference>
<dbReference type="GO" id="GO:0005886">
    <property type="term" value="C:plasma membrane"/>
    <property type="evidence" value="ECO:0007669"/>
    <property type="project" value="UniProtKB-SubCell"/>
</dbReference>
<gene>
    <name evidence="9" type="ORF">SAMN05421736_10196</name>
</gene>
<evidence type="ECO:0000313" key="10">
    <source>
        <dbReference type="Proteomes" id="UP000198935"/>
    </source>
</evidence>
<keyword evidence="3" id="KW-0997">Cell inner membrane</keyword>